<feature type="domain" description="Helicase C-terminal" evidence="19">
    <location>
        <begin position="443"/>
        <end position="617"/>
    </location>
</feature>
<keyword evidence="6 15" id="KW-0963">Cytoplasm</keyword>
<comment type="subunit">
    <text evidence="15">Monomer and homodimer. Part of the essential Sec protein translocation apparatus which comprises SecA, SecYEG and auxiliary proteins SecDF. Other proteins may also be involved.</text>
</comment>
<dbReference type="PANTHER" id="PTHR30612">
    <property type="entry name" value="SECA INNER MEMBRANE COMPONENT OF SEC PROTEIN SECRETION SYSTEM"/>
    <property type="match status" value="1"/>
</dbReference>
<dbReference type="PROSITE" id="PS01312">
    <property type="entry name" value="SECA"/>
    <property type="match status" value="1"/>
</dbReference>
<evidence type="ECO:0000256" key="1">
    <source>
        <dbReference type="ARBA" id="ARBA00001947"/>
    </source>
</evidence>
<reference evidence="22" key="1">
    <citation type="submission" date="2017-09" db="EMBL/GenBank/DDBJ databases">
        <title>Depth-based differentiation of microbial function through sediment-hosted aquifers and enrichment of novel symbionts in the deep terrestrial subsurface.</title>
        <authorList>
            <person name="Probst A.J."/>
            <person name="Ladd B."/>
            <person name="Jarett J.K."/>
            <person name="Geller-Mcgrath D.E."/>
            <person name="Sieber C.M.K."/>
            <person name="Emerson J.B."/>
            <person name="Anantharaman K."/>
            <person name="Thomas B.C."/>
            <person name="Malmstrom R."/>
            <person name="Stieglmeier M."/>
            <person name="Klingl A."/>
            <person name="Woyke T."/>
            <person name="Ryan C.M."/>
            <person name="Banfield J.F."/>
        </authorList>
    </citation>
    <scope>NUCLEOTIDE SEQUENCE [LARGE SCALE GENOMIC DNA]</scope>
</reference>
<dbReference type="EC" id="7.4.2.8" evidence="15"/>
<dbReference type="InterPro" id="IPR020937">
    <property type="entry name" value="SecA_CS"/>
</dbReference>
<evidence type="ECO:0000256" key="13">
    <source>
        <dbReference type="ARBA" id="ARBA00023010"/>
    </source>
</evidence>
<dbReference type="GO" id="GO:0005886">
    <property type="term" value="C:plasma membrane"/>
    <property type="evidence" value="ECO:0007669"/>
    <property type="project" value="UniProtKB-SubCell"/>
</dbReference>
<dbReference type="InterPro" id="IPR044722">
    <property type="entry name" value="SecA_SF2_C"/>
</dbReference>
<comment type="cofactor">
    <cofactor evidence="1">
        <name>Zn(2+)</name>
        <dbReference type="ChEBI" id="CHEBI:29105"/>
    </cofactor>
</comment>
<evidence type="ECO:0000259" key="18">
    <source>
        <dbReference type="PROSITE" id="PS51192"/>
    </source>
</evidence>
<name>A0A2H0VK08_9BACT</name>
<dbReference type="SUPFAM" id="SSF81767">
    <property type="entry name" value="Pre-protein crosslinking domain of SecA"/>
    <property type="match status" value="1"/>
</dbReference>
<keyword evidence="8 15" id="KW-0547">Nucleotide-binding</keyword>
<comment type="function">
    <text evidence="15">Part of the Sec protein translocase complex. Interacts with the SecYEG preprotein conducting channel. Has a central role in coupling the hydrolysis of ATP to the transfer of proteins into and across the cell membrane, serving as an ATP-driven molecular motor driving the stepwise translocation of polypeptide chains across the membrane.</text>
</comment>
<dbReference type="GO" id="GO:0046872">
    <property type="term" value="F:metal ion binding"/>
    <property type="evidence" value="ECO:0007669"/>
    <property type="project" value="UniProtKB-KW"/>
</dbReference>
<dbReference type="PROSITE" id="PS51192">
    <property type="entry name" value="HELICASE_ATP_BIND_1"/>
    <property type="match status" value="1"/>
</dbReference>
<dbReference type="PRINTS" id="PR00906">
    <property type="entry name" value="SECA"/>
</dbReference>
<accession>A0A2H0VK08</accession>
<comment type="caution">
    <text evidence="21">The sequence shown here is derived from an EMBL/GenBank/DDBJ whole genome shotgun (WGS) entry which is preliminary data.</text>
</comment>
<dbReference type="GO" id="GO:0065002">
    <property type="term" value="P:intracellular protein transmembrane transport"/>
    <property type="evidence" value="ECO:0007669"/>
    <property type="project" value="UniProtKB-UniRule"/>
</dbReference>
<dbReference type="GO" id="GO:0008564">
    <property type="term" value="F:protein-exporting ATPase activity"/>
    <property type="evidence" value="ECO:0007669"/>
    <property type="project" value="UniProtKB-EC"/>
</dbReference>
<feature type="binding site" evidence="15">
    <location>
        <position position="525"/>
    </location>
    <ligand>
        <name>ATP</name>
        <dbReference type="ChEBI" id="CHEBI:30616"/>
    </ligand>
</feature>
<dbReference type="PANTHER" id="PTHR30612:SF0">
    <property type="entry name" value="CHLOROPLAST PROTEIN-TRANSPORTING ATPASE"/>
    <property type="match status" value="1"/>
</dbReference>
<dbReference type="Pfam" id="PF21090">
    <property type="entry name" value="P-loop_SecA"/>
    <property type="match status" value="2"/>
</dbReference>
<sequence length="842" mass="95540">MSLISSLKKRFSGSAKLPAEIDLINALEEEVSSLDDGALREEGLALKERAKKGESLDDLLPKAFALVRETAKRKSGQRHYDVQLWGGIVMHRTGIAQMMTGEGKTLAATAPVYLNALEGKGVHVITVNDYLAKRDAVWMGEIYDALGLSVACLVHGGAFLYDPEWKVAKEDAEEIDEERDTVGSFRVQEDYLRPIERKQAYACDITYGTNHEFGFDYLRDNLKASKASQVQGELNFALVDEVDSILIDEARTPLIISMPDEGSSEYYKVFSKAVNTLKEGEDYEVDEKLRSVDITEVGIDKIEKVTKIKDLYAAENLRLAHYLEACLKARALYKKDQDYVVKNGEVVIVDQFTGRLMYGRRYSAGLHQSIEAKENVFVNDESRTFAQITIQNYFRLYKRLSGMTGTALTSREEFDKVYGLEVEVIPTNRDLIRKDMPDQIYKTLDAKYRAIAKDVKKLHEEGRPVLIGTVSIDKNEIVSNYLKKENVPHEVLNAKNHEREGAIIAQAGSAGAVTVATNMAGRGVDIVLGGNPPDEKEAQKVKDLGGLHVIGTERHEARRIDDQLRGRAGRQGDPGSSQFFISLEDDLMRIFGGDRLKSLMDRFDLPEDVPIENKMISNAMIQAQEKVEGFNFDSRKHLLEYDDVLNKQRLAVYRERQKLLNALGEGNDKIIEERVRGAFRSQLEKLKVFEAPEERKIHVINQIGLDMQELDYEKILEKVDEKLKEFKGLTPIGRQILALIDSLWMGHLENIEALRESVRLRAYGQKDPQVEYRREGRMLYDRMQENIEGWLFSHFFRLKINEEDNKLELDTRPASALNKDRVGRNDPCPCGSGKKYKKCHGK</sequence>
<dbReference type="InterPro" id="IPR014018">
    <property type="entry name" value="SecA_motor_DEAD"/>
</dbReference>
<dbReference type="GO" id="GO:0031522">
    <property type="term" value="C:cell envelope Sec protein transport complex"/>
    <property type="evidence" value="ECO:0007669"/>
    <property type="project" value="TreeGrafter"/>
</dbReference>
<dbReference type="GO" id="GO:0017038">
    <property type="term" value="P:protein import"/>
    <property type="evidence" value="ECO:0007669"/>
    <property type="project" value="InterPro"/>
</dbReference>
<evidence type="ECO:0000259" key="20">
    <source>
        <dbReference type="PROSITE" id="PS51196"/>
    </source>
</evidence>
<evidence type="ECO:0000256" key="14">
    <source>
        <dbReference type="ARBA" id="ARBA00023136"/>
    </source>
</evidence>
<evidence type="ECO:0000256" key="5">
    <source>
        <dbReference type="ARBA" id="ARBA00022475"/>
    </source>
</evidence>
<evidence type="ECO:0000256" key="3">
    <source>
        <dbReference type="ARBA" id="ARBA00007650"/>
    </source>
</evidence>
<evidence type="ECO:0000256" key="11">
    <source>
        <dbReference type="ARBA" id="ARBA00022927"/>
    </source>
</evidence>
<dbReference type="CDD" id="cd17928">
    <property type="entry name" value="DEXDc_SecA"/>
    <property type="match status" value="1"/>
</dbReference>
<evidence type="ECO:0000256" key="4">
    <source>
        <dbReference type="ARBA" id="ARBA00022448"/>
    </source>
</evidence>
<comment type="subcellular location">
    <subcellularLocation>
        <location evidence="15">Cell membrane</location>
        <topology evidence="15">Peripheral membrane protein</topology>
        <orientation evidence="15">Cytoplasmic side</orientation>
    </subcellularLocation>
    <subcellularLocation>
        <location evidence="15">Cytoplasm</location>
    </subcellularLocation>
    <subcellularLocation>
        <location evidence="2">Membrane</location>
        <topology evidence="2">Peripheral membrane protein</topology>
    </subcellularLocation>
    <text evidence="15">Distribution is 50-50.</text>
</comment>
<evidence type="ECO:0000256" key="6">
    <source>
        <dbReference type="ARBA" id="ARBA00022490"/>
    </source>
</evidence>
<dbReference type="SUPFAM" id="SSF81886">
    <property type="entry name" value="Helical scaffold and wing domains of SecA"/>
    <property type="match status" value="1"/>
</dbReference>
<dbReference type="InterPro" id="IPR011116">
    <property type="entry name" value="SecA_Wing/Scaffold"/>
</dbReference>
<keyword evidence="12 15" id="KW-1278">Translocase</keyword>
<dbReference type="GO" id="GO:0043952">
    <property type="term" value="P:protein transport by the Sec complex"/>
    <property type="evidence" value="ECO:0007669"/>
    <property type="project" value="TreeGrafter"/>
</dbReference>
<keyword evidence="11 15" id="KW-0653">Protein transport</keyword>
<dbReference type="Pfam" id="PF02810">
    <property type="entry name" value="SEC-C"/>
    <property type="match status" value="1"/>
</dbReference>
<evidence type="ECO:0000313" key="22">
    <source>
        <dbReference type="Proteomes" id="UP000230776"/>
    </source>
</evidence>
<feature type="binding site" evidence="15">
    <location>
        <begin position="101"/>
        <end position="105"/>
    </location>
    <ligand>
        <name>ATP</name>
        <dbReference type="ChEBI" id="CHEBI:30616"/>
    </ligand>
</feature>
<dbReference type="SMART" id="SM00957">
    <property type="entry name" value="SecA_DEAD"/>
    <property type="match status" value="1"/>
</dbReference>
<dbReference type="Pfam" id="PF01043">
    <property type="entry name" value="SecA_PP_bind"/>
    <property type="match status" value="1"/>
</dbReference>
<evidence type="ECO:0000256" key="10">
    <source>
        <dbReference type="ARBA" id="ARBA00022840"/>
    </source>
</evidence>
<evidence type="ECO:0000256" key="12">
    <source>
        <dbReference type="ARBA" id="ARBA00022967"/>
    </source>
</evidence>
<dbReference type="InterPro" id="IPR001650">
    <property type="entry name" value="Helicase_C-like"/>
</dbReference>
<evidence type="ECO:0000256" key="2">
    <source>
        <dbReference type="ARBA" id="ARBA00004170"/>
    </source>
</evidence>
<dbReference type="InterPro" id="IPR036266">
    <property type="entry name" value="SecA_Wing/Scaffold_sf"/>
</dbReference>
<dbReference type="Proteomes" id="UP000230776">
    <property type="component" value="Unassembled WGS sequence"/>
</dbReference>
<proteinExistence type="inferred from homology"/>
<organism evidence="21 22">
    <name type="scientific">Candidatus Colwellbacteria bacterium CG10_big_fil_rev_8_21_14_0_10_41_28</name>
    <dbReference type="NCBI Taxonomy" id="1974539"/>
    <lineage>
        <taxon>Bacteria</taxon>
        <taxon>Candidatus Colwelliibacteriota</taxon>
    </lineage>
</organism>
<evidence type="ECO:0000256" key="15">
    <source>
        <dbReference type="HAMAP-Rule" id="MF_01382"/>
    </source>
</evidence>
<dbReference type="InterPro" id="IPR027417">
    <property type="entry name" value="P-loop_NTPase"/>
</dbReference>
<feature type="region of interest" description="Disordered" evidence="17">
    <location>
        <begin position="818"/>
        <end position="842"/>
    </location>
</feature>
<keyword evidence="4 15" id="KW-0813">Transport</keyword>
<protein>
    <recommendedName>
        <fullName evidence="15 16">Protein translocase subunit SecA</fullName>
        <ecNumber evidence="15">7.4.2.8</ecNumber>
    </recommendedName>
</protein>
<dbReference type="PROSITE" id="PS51194">
    <property type="entry name" value="HELICASE_CTER"/>
    <property type="match status" value="1"/>
</dbReference>
<dbReference type="InterPro" id="IPR000185">
    <property type="entry name" value="SecA"/>
</dbReference>
<evidence type="ECO:0000313" key="21">
    <source>
        <dbReference type="EMBL" id="PIR98689.1"/>
    </source>
</evidence>
<keyword evidence="5 15" id="KW-1003">Cell membrane</keyword>
<comment type="catalytic activity">
    <reaction evidence="15">
        <text>ATP + H2O + cellular proteinSide 1 = ADP + phosphate + cellular proteinSide 2.</text>
        <dbReference type="EC" id="7.4.2.8"/>
    </reaction>
</comment>
<keyword evidence="7" id="KW-0479">Metal-binding</keyword>
<dbReference type="InterPro" id="IPR036670">
    <property type="entry name" value="SecA_X-link_sf"/>
</dbReference>
<evidence type="ECO:0000256" key="7">
    <source>
        <dbReference type="ARBA" id="ARBA00022723"/>
    </source>
</evidence>
<dbReference type="AlphaFoldDB" id="A0A2H0VK08"/>
<dbReference type="FunFam" id="3.40.50.300:FF:000429">
    <property type="entry name" value="Preprotein translocase subunit SecA"/>
    <property type="match status" value="1"/>
</dbReference>
<dbReference type="Gene3D" id="3.90.1440.10">
    <property type="entry name" value="SecA, preprotein cross-linking domain"/>
    <property type="match status" value="1"/>
</dbReference>
<dbReference type="HAMAP" id="MF_01382">
    <property type="entry name" value="SecA"/>
    <property type="match status" value="1"/>
</dbReference>
<dbReference type="EMBL" id="PFAG01000003">
    <property type="protein sequence ID" value="PIR98689.1"/>
    <property type="molecule type" value="Genomic_DNA"/>
</dbReference>
<feature type="domain" description="Helicase ATP-binding" evidence="18">
    <location>
        <begin position="85"/>
        <end position="257"/>
    </location>
</feature>
<keyword evidence="9" id="KW-0862">Zinc</keyword>
<dbReference type="Gene3D" id="1.10.3060.10">
    <property type="entry name" value="Helical scaffold and wing domains of SecA"/>
    <property type="match status" value="1"/>
</dbReference>
<evidence type="ECO:0000256" key="16">
    <source>
        <dbReference type="RuleBase" id="RU003874"/>
    </source>
</evidence>
<dbReference type="GO" id="GO:0005524">
    <property type="term" value="F:ATP binding"/>
    <property type="evidence" value="ECO:0007669"/>
    <property type="project" value="UniProtKB-UniRule"/>
</dbReference>
<dbReference type="SUPFAM" id="SSF52540">
    <property type="entry name" value="P-loop containing nucleoside triphosphate hydrolases"/>
    <property type="match status" value="2"/>
</dbReference>
<keyword evidence="13 15" id="KW-0811">Translocation</keyword>
<dbReference type="GO" id="GO:0006605">
    <property type="term" value="P:protein targeting"/>
    <property type="evidence" value="ECO:0007669"/>
    <property type="project" value="UniProtKB-UniRule"/>
</dbReference>
<dbReference type="PROSITE" id="PS51196">
    <property type="entry name" value="SECA_MOTOR_DEAD"/>
    <property type="match status" value="1"/>
</dbReference>
<dbReference type="NCBIfam" id="TIGR00963">
    <property type="entry name" value="secA"/>
    <property type="match status" value="1"/>
</dbReference>
<evidence type="ECO:0000256" key="9">
    <source>
        <dbReference type="ARBA" id="ARBA00022833"/>
    </source>
</evidence>
<evidence type="ECO:0000259" key="19">
    <source>
        <dbReference type="PROSITE" id="PS51194"/>
    </source>
</evidence>
<dbReference type="Pfam" id="PF07517">
    <property type="entry name" value="SecA_DEAD"/>
    <property type="match status" value="1"/>
</dbReference>
<dbReference type="CDD" id="cd18803">
    <property type="entry name" value="SF2_C_secA"/>
    <property type="match status" value="1"/>
</dbReference>
<dbReference type="SMART" id="SM00958">
    <property type="entry name" value="SecA_PP_bind"/>
    <property type="match status" value="1"/>
</dbReference>
<dbReference type="InterPro" id="IPR004027">
    <property type="entry name" value="SEC_C_motif"/>
</dbReference>
<gene>
    <name evidence="15" type="primary">secA</name>
    <name evidence="21" type="ORF">COT88_00265</name>
</gene>
<dbReference type="InterPro" id="IPR011130">
    <property type="entry name" value="SecA_preprotein_X-link_dom"/>
</dbReference>
<dbReference type="Gene3D" id="3.40.50.300">
    <property type="entry name" value="P-loop containing nucleotide triphosphate hydrolases"/>
    <property type="match status" value="3"/>
</dbReference>
<dbReference type="NCBIfam" id="NF009538">
    <property type="entry name" value="PRK12904.1"/>
    <property type="match status" value="1"/>
</dbReference>
<dbReference type="InterPro" id="IPR011115">
    <property type="entry name" value="SecA_DEAD"/>
</dbReference>
<evidence type="ECO:0000256" key="17">
    <source>
        <dbReference type="SAM" id="MobiDB-lite"/>
    </source>
</evidence>
<dbReference type="InterPro" id="IPR014001">
    <property type="entry name" value="Helicase_ATP-bd"/>
</dbReference>
<dbReference type="FunFam" id="3.90.1440.10:FF:000002">
    <property type="entry name" value="Protein translocase subunit SecA"/>
    <property type="match status" value="1"/>
</dbReference>
<feature type="domain" description="SecA family profile" evidence="20">
    <location>
        <begin position="1"/>
        <end position="612"/>
    </location>
</feature>
<keyword evidence="10 15" id="KW-0067">ATP-binding</keyword>
<comment type="similarity">
    <text evidence="3 15 16">Belongs to the SecA family.</text>
</comment>
<feature type="binding site" evidence="15">
    <location>
        <position position="83"/>
    </location>
    <ligand>
        <name>ATP</name>
        <dbReference type="ChEBI" id="CHEBI:30616"/>
    </ligand>
</feature>
<dbReference type="Pfam" id="PF07516">
    <property type="entry name" value="SecA_SW"/>
    <property type="match status" value="1"/>
</dbReference>
<keyword evidence="14 15" id="KW-0472">Membrane</keyword>
<dbReference type="GO" id="GO:0005829">
    <property type="term" value="C:cytosol"/>
    <property type="evidence" value="ECO:0007669"/>
    <property type="project" value="TreeGrafter"/>
</dbReference>
<evidence type="ECO:0000256" key="8">
    <source>
        <dbReference type="ARBA" id="ARBA00022741"/>
    </source>
</evidence>